<gene>
    <name evidence="2" type="ORF">CP967_22770</name>
</gene>
<dbReference type="EMBL" id="CP023702">
    <property type="protein sequence ID" value="QEU76702.1"/>
    <property type="molecule type" value="Genomic_DNA"/>
</dbReference>
<evidence type="ECO:0000313" key="2">
    <source>
        <dbReference type="EMBL" id="QEU76702.1"/>
    </source>
</evidence>
<feature type="domain" description="N-acetyltransferase" evidence="1">
    <location>
        <begin position="1"/>
        <end position="115"/>
    </location>
</feature>
<evidence type="ECO:0000259" key="1">
    <source>
        <dbReference type="PROSITE" id="PS51186"/>
    </source>
</evidence>
<dbReference type="OrthoDB" id="3371202at2"/>
<dbReference type="SUPFAM" id="SSF55729">
    <property type="entry name" value="Acyl-CoA N-acyltransferases (Nat)"/>
    <property type="match status" value="1"/>
</dbReference>
<protein>
    <submittedName>
        <fullName evidence="2">N-acetyltransferase</fullName>
    </submittedName>
</protein>
<accession>A0A5J6FK71</accession>
<dbReference type="AlphaFoldDB" id="A0A5J6FK71"/>
<dbReference type="GO" id="GO:0016747">
    <property type="term" value="F:acyltransferase activity, transferring groups other than amino-acyl groups"/>
    <property type="evidence" value="ECO:0007669"/>
    <property type="project" value="InterPro"/>
</dbReference>
<reference evidence="2 3" key="1">
    <citation type="submission" date="2017-09" db="EMBL/GenBank/DDBJ databases">
        <authorList>
            <person name="Lee N."/>
            <person name="Cho B.-K."/>
        </authorList>
    </citation>
    <scope>NUCLEOTIDE SEQUENCE [LARGE SCALE GENOMIC DNA]</scope>
    <source>
        <strain evidence="2 3">ATCC 12769</strain>
    </source>
</reference>
<dbReference type="Proteomes" id="UP000326178">
    <property type="component" value="Chromosome"/>
</dbReference>
<keyword evidence="2" id="KW-0808">Transferase</keyword>
<organism evidence="2 3">
    <name type="scientific">Streptomyces nitrosporeus</name>
    <dbReference type="NCBI Taxonomy" id="28894"/>
    <lineage>
        <taxon>Bacteria</taxon>
        <taxon>Bacillati</taxon>
        <taxon>Actinomycetota</taxon>
        <taxon>Actinomycetes</taxon>
        <taxon>Kitasatosporales</taxon>
        <taxon>Streptomycetaceae</taxon>
        <taxon>Streptomyces</taxon>
    </lineage>
</organism>
<proteinExistence type="predicted"/>
<name>A0A5J6FK71_9ACTN</name>
<dbReference type="InterPro" id="IPR000182">
    <property type="entry name" value="GNAT_dom"/>
</dbReference>
<keyword evidence="3" id="KW-1185">Reference proteome</keyword>
<dbReference type="PROSITE" id="PS51186">
    <property type="entry name" value="GNAT"/>
    <property type="match status" value="1"/>
</dbReference>
<dbReference type="KEGG" id="snk:CP967_22770"/>
<evidence type="ECO:0000313" key="3">
    <source>
        <dbReference type="Proteomes" id="UP000326178"/>
    </source>
</evidence>
<dbReference type="InterPro" id="IPR016181">
    <property type="entry name" value="Acyl_CoA_acyltransferase"/>
</dbReference>
<dbReference type="Gene3D" id="3.40.630.30">
    <property type="match status" value="1"/>
</dbReference>
<dbReference type="Pfam" id="PF13508">
    <property type="entry name" value="Acetyltransf_7"/>
    <property type="match status" value="1"/>
</dbReference>
<sequence>MCGFATAWTTPAPFPDDRSYADVAAALGPDRVAAWLCGALEIDELAVASWARGTGTGFALLAAVTEAAPDGRCWLLTSLRAKDAVRFYRRAGWYQVPVGVPGRGALAVFLGPDHPAAPATGAYGAE</sequence>